<name>A0A5N5TP24_9CRUS</name>
<accession>A0A5N5TP24</accession>
<keyword evidence="1" id="KW-1133">Transmembrane helix</keyword>
<gene>
    <name evidence="2" type="ORF">Anas_08168</name>
</gene>
<dbReference type="AlphaFoldDB" id="A0A5N5TP24"/>
<feature type="transmembrane region" description="Helical" evidence="1">
    <location>
        <begin position="42"/>
        <end position="64"/>
    </location>
</feature>
<sequence>MKNLNPLQQRIKEKLEEKCKIEKKDENNEVTKTVKKRYPDSAGFWFMLAMARVYLASVQTGYIHPDEFHQSLQMMS</sequence>
<comment type="caution">
    <text evidence="2">The sequence shown here is derived from an EMBL/GenBank/DDBJ whole genome shotgun (WGS) entry which is preliminary data.</text>
</comment>
<keyword evidence="1" id="KW-0472">Membrane</keyword>
<proteinExistence type="predicted"/>
<dbReference type="EMBL" id="SEYY01000152">
    <property type="protein sequence ID" value="KAB7507908.1"/>
    <property type="molecule type" value="Genomic_DNA"/>
</dbReference>
<keyword evidence="1" id="KW-0812">Transmembrane</keyword>
<evidence type="ECO:0000313" key="3">
    <source>
        <dbReference type="Proteomes" id="UP000326759"/>
    </source>
</evidence>
<evidence type="ECO:0000313" key="2">
    <source>
        <dbReference type="EMBL" id="KAB7507908.1"/>
    </source>
</evidence>
<organism evidence="2 3">
    <name type="scientific">Armadillidium nasatum</name>
    <dbReference type="NCBI Taxonomy" id="96803"/>
    <lineage>
        <taxon>Eukaryota</taxon>
        <taxon>Metazoa</taxon>
        <taxon>Ecdysozoa</taxon>
        <taxon>Arthropoda</taxon>
        <taxon>Crustacea</taxon>
        <taxon>Multicrustacea</taxon>
        <taxon>Malacostraca</taxon>
        <taxon>Eumalacostraca</taxon>
        <taxon>Peracarida</taxon>
        <taxon>Isopoda</taxon>
        <taxon>Oniscidea</taxon>
        <taxon>Crinocheta</taxon>
        <taxon>Armadillidiidae</taxon>
        <taxon>Armadillidium</taxon>
    </lineage>
</organism>
<dbReference type="Proteomes" id="UP000326759">
    <property type="component" value="Unassembled WGS sequence"/>
</dbReference>
<reference evidence="2 3" key="1">
    <citation type="journal article" date="2019" name="PLoS Biol.">
        <title>Sex chromosomes control vertical transmission of feminizing Wolbachia symbionts in an isopod.</title>
        <authorList>
            <person name="Becking T."/>
            <person name="Chebbi M.A."/>
            <person name="Giraud I."/>
            <person name="Moumen B."/>
            <person name="Laverre T."/>
            <person name="Caubet Y."/>
            <person name="Peccoud J."/>
            <person name="Gilbert C."/>
            <person name="Cordaux R."/>
        </authorList>
    </citation>
    <scope>NUCLEOTIDE SEQUENCE [LARGE SCALE GENOMIC DNA]</scope>
    <source>
        <strain evidence="2">ANa2</strain>
        <tissue evidence="2">Whole body excluding digestive tract and cuticle</tissue>
    </source>
</reference>
<dbReference type="OrthoDB" id="10066429at2759"/>
<protein>
    <submittedName>
        <fullName evidence="2">Uncharacterized protein</fullName>
    </submittedName>
</protein>
<keyword evidence="3" id="KW-1185">Reference proteome</keyword>
<evidence type="ECO:0000256" key="1">
    <source>
        <dbReference type="SAM" id="Phobius"/>
    </source>
</evidence>